<evidence type="ECO:0000259" key="2">
    <source>
        <dbReference type="Pfam" id="PF08547"/>
    </source>
</evidence>
<dbReference type="InParanoid" id="A0A1Z5JZ20"/>
<feature type="signal peptide" evidence="1">
    <location>
        <begin position="1"/>
        <end position="19"/>
    </location>
</feature>
<evidence type="ECO:0000313" key="4">
    <source>
        <dbReference type="Proteomes" id="UP000198406"/>
    </source>
</evidence>
<dbReference type="OrthoDB" id="43988at2759"/>
<evidence type="ECO:0000313" key="3">
    <source>
        <dbReference type="EMBL" id="GAX19247.1"/>
    </source>
</evidence>
<protein>
    <recommendedName>
        <fullName evidence="2">NADH:ubiquinone oxidoreductase intermediate-associated protein 30 domain-containing protein</fullName>
    </recommendedName>
</protein>
<dbReference type="Proteomes" id="UP000198406">
    <property type="component" value="Unassembled WGS sequence"/>
</dbReference>
<organism evidence="3 4">
    <name type="scientific">Fistulifera solaris</name>
    <name type="common">Oleaginous diatom</name>
    <dbReference type="NCBI Taxonomy" id="1519565"/>
    <lineage>
        <taxon>Eukaryota</taxon>
        <taxon>Sar</taxon>
        <taxon>Stramenopiles</taxon>
        <taxon>Ochrophyta</taxon>
        <taxon>Bacillariophyta</taxon>
        <taxon>Bacillariophyceae</taxon>
        <taxon>Bacillariophycidae</taxon>
        <taxon>Naviculales</taxon>
        <taxon>Naviculaceae</taxon>
        <taxon>Fistulifera</taxon>
    </lineage>
</organism>
<keyword evidence="4" id="KW-1185">Reference proteome</keyword>
<dbReference type="InterPro" id="IPR013857">
    <property type="entry name" value="NADH-UbQ_OxRdtase-assoc_prot30"/>
</dbReference>
<reference evidence="3 4" key="1">
    <citation type="journal article" date="2015" name="Plant Cell">
        <title>Oil accumulation by the oleaginous diatom Fistulifera solaris as revealed by the genome and transcriptome.</title>
        <authorList>
            <person name="Tanaka T."/>
            <person name="Maeda Y."/>
            <person name="Veluchamy A."/>
            <person name="Tanaka M."/>
            <person name="Abida H."/>
            <person name="Marechal E."/>
            <person name="Bowler C."/>
            <person name="Muto M."/>
            <person name="Sunaga Y."/>
            <person name="Tanaka M."/>
            <person name="Yoshino T."/>
            <person name="Taniguchi T."/>
            <person name="Fukuda Y."/>
            <person name="Nemoto M."/>
            <person name="Matsumoto M."/>
            <person name="Wong P.S."/>
            <person name="Aburatani S."/>
            <person name="Fujibuchi W."/>
        </authorList>
    </citation>
    <scope>NUCLEOTIDE SEQUENCE [LARGE SCALE GENOMIC DNA]</scope>
    <source>
        <strain evidence="3 4">JPCC DA0580</strain>
    </source>
</reference>
<keyword evidence="1" id="KW-0732">Signal</keyword>
<name>A0A1Z5JZ20_FISSO</name>
<feature type="domain" description="NADH:ubiquinone oxidoreductase intermediate-associated protein 30" evidence="2">
    <location>
        <begin position="35"/>
        <end position="156"/>
    </location>
</feature>
<sequence>MRINAFLLLASQLAKLAVSSPLENDDDILLEDFEKPHRHWEEMNDPVMGGKSKGTFTIEENVGVFKGNVVNVPFLHAPGFIQARTTDSQPFPDIFHCGAFRIKVQSLTDYEGLRFSFGDAHAPHGKRFAFGYKTSLSVPTNEWTDVVIPMSDFTDYWDDATGDAIVTCQEDSKYCPTEEALRNLKKMAIWGEGVAGQVHVEIQSIYATQCALGNSRYVEQEDAPSLAQMWISSIFRGWTNQVSLPAHLLVYFFRN</sequence>
<accession>A0A1Z5JZ20</accession>
<dbReference type="Pfam" id="PF08547">
    <property type="entry name" value="CIA30"/>
    <property type="match status" value="1"/>
</dbReference>
<dbReference type="InterPro" id="IPR008979">
    <property type="entry name" value="Galactose-bd-like_sf"/>
</dbReference>
<proteinExistence type="predicted"/>
<dbReference type="EMBL" id="BDSP01000136">
    <property type="protein sequence ID" value="GAX19247.1"/>
    <property type="molecule type" value="Genomic_DNA"/>
</dbReference>
<dbReference type="AlphaFoldDB" id="A0A1Z5JZ20"/>
<evidence type="ECO:0000256" key="1">
    <source>
        <dbReference type="SAM" id="SignalP"/>
    </source>
</evidence>
<dbReference type="SUPFAM" id="SSF49785">
    <property type="entry name" value="Galactose-binding domain-like"/>
    <property type="match status" value="1"/>
</dbReference>
<comment type="caution">
    <text evidence="3">The sequence shown here is derived from an EMBL/GenBank/DDBJ whole genome shotgun (WGS) entry which is preliminary data.</text>
</comment>
<gene>
    <name evidence="3" type="ORF">FisN_4Lh169</name>
</gene>
<feature type="chain" id="PRO_5012757798" description="NADH:ubiquinone oxidoreductase intermediate-associated protein 30 domain-containing protein" evidence="1">
    <location>
        <begin position="20"/>
        <end position="255"/>
    </location>
</feature>